<dbReference type="GO" id="GO:0004020">
    <property type="term" value="F:adenylylsulfate kinase activity"/>
    <property type="evidence" value="ECO:0007669"/>
    <property type="project" value="UniProtKB-UniRule"/>
</dbReference>
<dbReference type="HOGENOM" id="CLU_046932_1_0_4"/>
<evidence type="ECO:0000256" key="2">
    <source>
        <dbReference type="ARBA" id="ARBA00012121"/>
    </source>
</evidence>
<dbReference type="InterPro" id="IPR002891">
    <property type="entry name" value="APS"/>
</dbReference>
<dbReference type="GeneID" id="31480682"/>
<evidence type="ECO:0000256" key="5">
    <source>
        <dbReference type="ARBA" id="ARBA00022840"/>
    </source>
</evidence>
<dbReference type="HAMAP" id="MF_00065">
    <property type="entry name" value="Adenylyl_sulf_kinase"/>
    <property type="match status" value="1"/>
</dbReference>
<evidence type="ECO:0000259" key="9">
    <source>
        <dbReference type="Pfam" id="PF01583"/>
    </source>
</evidence>
<keyword evidence="6" id="KW-0597">Phosphoprotein</keyword>
<evidence type="ECO:0000256" key="1">
    <source>
        <dbReference type="ARBA" id="ARBA00001823"/>
    </source>
</evidence>
<keyword evidence="11" id="KW-1185">Reference proteome</keyword>
<gene>
    <name evidence="6" type="primary">cysC</name>
    <name evidence="10" type="ordered locus">Pnuc_0334</name>
</gene>
<evidence type="ECO:0000256" key="7">
    <source>
        <dbReference type="RuleBase" id="RU004347"/>
    </source>
</evidence>
<proteinExistence type="inferred from homology"/>
<evidence type="ECO:0000256" key="4">
    <source>
        <dbReference type="ARBA" id="ARBA00022741"/>
    </source>
</evidence>
<reference evidence="10 11" key="1">
    <citation type="journal article" date="2012" name="Stand. Genomic Sci.">
        <title>Complete genome sequence of Polynucleobacter necessarius subsp. asymbioticus type strain (QLW-P1DMWA-1(T)).</title>
        <authorList>
            <person name="Meincke L."/>
            <person name="Copeland A."/>
            <person name="Lapidus A."/>
            <person name="Lucas S."/>
            <person name="Berry K.W."/>
            <person name="Del Rio T.G."/>
            <person name="Hammon N."/>
            <person name="Dalin E."/>
            <person name="Tice H."/>
            <person name="Pitluck S."/>
            <person name="Richardson P."/>
            <person name="Bruce D."/>
            <person name="Goodwin L."/>
            <person name="Han C."/>
            <person name="Tapia R."/>
            <person name="Detter J.C."/>
            <person name="Schmutz J."/>
            <person name="Brettin T."/>
            <person name="Larimer F."/>
            <person name="Land M."/>
            <person name="Hauser L."/>
            <person name="Kyrpides N.C."/>
            <person name="Ivanova N."/>
            <person name="Goker M."/>
            <person name="Woyke T."/>
            <person name="Wu Q.L."/>
            <person name="Pockl M."/>
            <person name="Hahn M.W."/>
            <person name="Klenk H.P."/>
        </authorList>
    </citation>
    <scope>NUCLEOTIDE SEQUENCE [LARGE SCALE GENOMIC DNA]</scope>
    <source>
        <strain evidence="11">DSM 18221 / CIP 109841 / QLW-P1DMWA-1</strain>
    </source>
</reference>
<evidence type="ECO:0000313" key="10">
    <source>
        <dbReference type="EMBL" id="ABP33554.1"/>
    </source>
</evidence>
<accession>A4SVP0</accession>
<dbReference type="InterPro" id="IPR059117">
    <property type="entry name" value="APS_kinase_dom"/>
</dbReference>
<protein>
    <recommendedName>
        <fullName evidence="2 6">Adenylyl-sulfate kinase</fullName>
        <ecNumber evidence="2 6">2.7.1.25</ecNumber>
    </recommendedName>
    <alternativeName>
        <fullName evidence="6">APS kinase</fullName>
    </alternativeName>
    <alternativeName>
        <fullName evidence="6">ATP adenosine-5'-phosphosulfate 3'-phosphotransferase</fullName>
    </alternativeName>
    <alternativeName>
        <fullName evidence="6">Adenosine-5'-phosphosulfate kinase</fullName>
    </alternativeName>
</protein>
<dbReference type="KEGG" id="pnu:Pnuc_0334"/>
<feature type="domain" description="APS kinase" evidence="9">
    <location>
        <begin position="29"/>
        <end position="178"/>
    </location>
</feature>
<evidence type="ECO:0000256" key="8">
    <source>
        <dbReference type="SAM" id="Phobius"/>
    </source>
</evidence>
<dbReference type="EC" id="2.7.1.25" evidence="2 6"/>
<dbReference type="GO" id="GO:0019379">
    <property type="term" value="P:sulfate assimilation, phosphoadenylyl sulfate reduction by phosphoadenylyl-sulfate reductase (thioredoxin)"/>
    <property type="evidence" value="ECO:0007669"/>
    <property type="project" value="TreeGrafter"/>
</dbReference>
<dbReference type="GO" id="GO:0005524">
    <property type="term" value="F:ATP binding"/>
    <property type="evidence" value="ECO:0007669"/>
    <property type="project" value="UniProtKB-UniRule"/>
</dbReference>
<keyword evidence="3 6" id="KW-0808">Transferase</keyword>
<evidence type="ECO:0000256" key="3">
    <source>
        <dbReference type="ARBA" id="ARBA00022679"/>
    </source>
</evidence>
<dbReference type="Gene3D" id="3.40.50.300">
    <property type="entry name" value="P-loop containing nucleotide triphosphate hydrolases"/>
    <property type="match status" value="1"/>
</dbReference>
<keyword evidence="8" id="KW-1133">Transmembrane helix</keyword>
<keyword evidence="8" id="KW-0472">Membrane</keyword>
<dbReference type="NCBIfam" id="NF003013">
    <property type="entry name" value="PRK03846.1"/>
    <property type="match status" value="1"/>
</dbReference>
<dbReference type="PANTHER" id="PTHR42700:SF1">
    <property type="entry name" value="SULFATE ADENYLYLTRANSFERASE"/>
    <property type="match status" value="1"/>
</dbReference>
<dbReference type="CDD" id="cd02027">
    <property type="entry name" value="APSK"/>
    <property type="match status" value="1"/>
</dbReference>
<dbReference type="RefSeq" id="WP_011902179.1">
    <property type="nucleotide sequence ID" value="NC_009379.1"/>
</dbReference>
<dbReference type="GO" id="GO:0010134">
    <property type="term" value="P:sulfate assimilation via adenylyl sulfate reduction"/>
    <property type="evidence" value="ECO:0007669"/>
    <property type="project" value="TreeGrafter"/>
</dbReference>
<evidence type="ECO:0000313" key="11">
    <source>
        <dbReference type="Proteomes" id="UP000000231"/>
    </source>
</evidence>
<dbReference type="Proteomes" id="UP000000231">
    <property type="component" value="Chromosome"/>
</dbReference>
<dbReference type="GO" id="GO:0005737">
    <property type="term" value="C:cytoplasm"/>
    <property type="evidence" value="ECO:0007669"/>
    <property type="project" value="TreeGrafter"/>
</dbReference>
<comment type="catalytic activity">
    <reaction evidence="1 6 7">
        <text>adenosine 5'-phosphosulfate + ATP = 3'-phosphoadenylyl sulfate + ADP + H(+)</text>
        <dbReference type="Rhea" id="RHEA:24152"/>
        <dbReference type="ChEBI" id="CHEBI:15378"/>
        <dbReference type="ChEBI" id="CHEBI:30616"/>
        <dbReference type="ChEBI" id="CHEBI:58243"/>
        <dbReference type="ChEBI" id="CHEBI:58339"/>
        <dbReference type="ChEBI" id="CHEBI:456216"/>
        <dbReference type="EC" id="2.7.1.25"/>
    </reaction>
</comment>
<comment type="similarity">
    <text evidence="6 7">Belongs to the APS kinase family.</text>
</comment>
<keyword evidence="5 6" id="KW-0067">ATP-binding</keyword>
<dbReference type="eggNOG" id="COG0529">
    <property type="taxonomic scope" value="Bacteria"/>
</dbReference>
<dbReference type="GO" id="GO:0004781">
    <property type="term" value="F:sulfate adenylyltransferase (ATP) activity"/>
    <property type="evidence" value="ECO:0007669"/>
    <property type="project" value="TreeGrafter"/>
</dbReference>
<comment type="function">
    <text evidence="6 7">Catalyzes the synthesis of activated sulfate.</text>
</comment>
<sequence length="195" mass="21769">MNEQTIKHLTPPILTVDRTQRESLLSQTGKIIWFTGLSGAGKSTLANALEIQLHEQGKQTFLLDGDVVRQGLNQDLGFSDQDRTENIRRIAHVAKLMMDAGLIVICAFISPFKIERRLARELAGDSRFIEVYLNTPMSVCEERDVKGLYQKARSGNLSNFSGIGSEYELPEHAELTIDPSQESVDQATEKILPLI</sequence>
<feature type="active site" description="Phosphoserine intermediate" evidence="6">
    <location>
        <position position="110"/>
    </location>
</feature>
<dbReference type="EMBL" id="CP000655">
    <property type="protein sequence ID" value="ABP33554.1"/>
    <property type="molecule type" value="Genomic_DNA"/>
</dbReference>
<dbReference type="NCBIfam" id="TIGR00455">
    <property type="entry name" value="apsK"/>
    <property type="match status" value="1"/>
</dbReference>
<keyword evidence="6 7" id="KW-0418">Kinase</keyword>
<dbReference type="UniPathway" id="UPA00140">
    <property type="reaction ID" value="UER00205"/>
</dbReference>
<keyword evidence="4 6" id="KW-0547">Nucleotide-binding</keyword>
<feature type="binding site" evidence="6">
    <location>
        <begin position="36"/>
        <end position="43"/>
    </location>
    <ligand>
        <name>ATP</name>
        <dbReference type="ChEBI" id="CHEBI:30616"/>
    </ligand>
</feature>
<keyword evidence="8" id="KW-0812">Transmembrane</keyword>
<evidence type="ECO:0000256" key="6">
    <source>
        <dbReference type="HAMAP-Rule" id="MF_00065"/>
    </source>
</evidence>
<organism evidence="10 11">
    <name type="scientific">Polynucleobacter asymbioticus (strain DSM 18221 / CIP 109841 / QLW-P1DMWA-1)</name>
    <name type="common">Polynucleobacter necessarius subsp. asymbioticus</name>
    <dbReference type="NCBI Taxonomy" id="312153"/>
    <lineage>
        <taxon>Bacteria</taxon>
        <taxon>Pseudomonadati</taxon>
        <taxon>Pseudomonadota</taxon>
        <taxon>Betaproteobacteria</taxon>
        <taxon>Burkholderiales</taxon>
        <taxon>Burkholderiaceae</taxon>
        <taxon>Polynucleobacter</taxon>
    </lineage>
</organism>
<dbReference type="AlphaFoldDB" id="A4SVP0"/>
<dbReference type="Pfam" id="PF01583">
    <property type="entry name" value="APS_kinase"/>
    <property type="match status" value="1"/>
</dbReference>
<name>A4SVP0_POLAQ</name>
<dbReference type="InterPro" id="IPR027417">
    <property type="entry name" value="P-loop_NTPase"/>
</dbReference>
<comment type="pathway">
    <text evidence="6 7">Sulfur metabolism; hydrogen sulfide biosynthesis; sulfite from sulfate: step 2/3.</text>
</comment>
<feature type="transmembrane region" description="Helical" evidence="8">
    <location>
        <begin position="93"/>
        <end position="112"/>
    </location>
</feature>
<dbReference type="InterPro" id="IPR050512">
    <property type="entry name" value="Sulf_AdTrans/APS_kinase"/>
</dbReference>
<dbReference type="PANTHER" id="PTHR42700">
    <property type="entry name" value="SULFATE ADENYLYLTRANSFERASE"/>
    <property type="match status" value="1"/>
</dbReference>
<dbReference type="GO" id="GO:0070814">
    <property type="term" value="P:hydrogen sulfide biosynthetic process"/>
    <property type="evidence" value="ECO:0007669"/>
    <property type="project" value="UniProtKB-UniRule"/>
</dbReference>
<dbReference type="SUPFAM" id="SSF52540">
    <property type="entry name" value="P-loop containing nucleoside triphosphate hydrolases"/>
    <property type="match status" value="1"/>
</dbReference>